<proteinExistence type="predicted"/>
<keyword evidence="3" id="KW-1185">Reference proteome</keyword>
<organism evidence="2 3">
    <name type="scientific">Lepidopterella palustris CBS 459.81</name>
    <dbReference type="NCBI Taxonomy" id="1314670"/>
    <lineage>
        <taxon>Eukaryota</taxon>
        <taxon>Fungi</taxon>
        <taxon>Dikarya</taxon>
        <taxon>Ascomycota</taxon>
        <taxon>Pezizomycotina</taxon>
        <taxon>Dothideomycetes</taxon>
        <taxon>Pleosporomycetidae</taxon>
        <taxon>Mytilinidiales</taxon>
        <taxon>Argynnaceae</taxon>
        <taxon>Lepidopterella</taxon>
    </lineage>
</organism>
<reference evidence="2 3" key="1">
    <citation type="journal article" date="2016" name="Nat. Commun.">
        <title>Ectomycorrhizal ecology is imprinted in the genome of the dominant symbiotic fungus Cenococcum geophilum.</title>
        <authorList>
            <consortium name="DOE Joint Genome Institute"/>
            <person name="Peter M."/>
            <person name="Kohler A."/>
            <person name="Ohm R.A."/>
            <person name="Kuo A."/>
            <person name="Krutzmann J."/>
            <person name="Morin E."/>
            <person name="Arend M."/>
            <person name="Barry K.W."/>
            <person name="Binder M."/>
            <person name="Choi C."/>
            <person name="Clum A."/>
            <person name="Copeland A."/>
            <person name="Grisel N."/>
            <person name="Haridas S."/>
            <person name="Kipfer T."/>
            <person name="LaButti K."/>
            <person name="Lindquist E."/>
            <person name="Lipzen A."/>
            <person name="Maire R."/>
            <person name="Meier B."/>
            <person name="Mihaltcheva S."/>
            <person name="Molinier V."/>
            <person name="Murat C."/>
            <person name="Poggeler S."/>
            <person name="Quandt C.A."/>
            <person name="Sperisen C."/>
            <person name="Tritt A."/>
            <person name="Tisserant E."/>
            <person name="Crous P.W."/>
            <person name="Henrissat B."/>
            <person name="Nehls U."/>
            <person name="Egli S."/>
            <person name="Spatafora J.W."/>
            <person name="Grigoriev I.V."/>
            <person name="Martin F.M."/>
        </authorList>
    </citation>
    <scope>NUCLEOTIDE SEQUENCE [LARGE SCALE GENOMIC DNA]</scope>
    <source>
        <strain evidence="2 3">CBS 459.81</strain>
    </source>
</reference>
<gene>
    <name evidence="2" type="ORF">K432DRAFT_424855</name>
</gene>
<dbReference type="Proteomes" id="UP000250266">
    <property type="component" value="Unassembled WGS sequence"/>
</dbReference>
<protein>
    <submittedName>
        <fullName evidence="2">Uncharacterized protein</fullName>
    </submittedName>
</protein>
<feature type="region of interest" description="Disordered" evidence="1">
    <location>
        <begin position="527"/>
        <end position="563"/>
    </location>
</feature>
<name>A0A8E2ECZ2_9PEZI</name>
<evidence type="ECO:0000313" key="2">
    <source>
        <dbReference type="EMBL" id="OCK81578.1"/>
    </source>
</evidence>
<dbReference type="OrthoDB" id="5373017at2759"/>
<dbReference type="EMBL" id="KV744916">
    <property type="protein sequence ID" value="OCK81578.1"/>
    <property type="molecule type" value="Genomic_DNA"/>
</dbReference>
<evidence type="ECO:0000313" key="3">
    <source>
        <dbReference type="Proteomes" id="UP000250266"/>
    </source>
</evidence>
<feature type="region of interest" description="Disordered" evidence="1">
    <location>
        <begin position="95"/>
        <end position="234"/>
    </location>
</feature>
<dbReference type="AlphaFoldDB" id="A0A8E2ECZ2"/>
<evidence type="ECO:0000256" key="1">
    <source>
        <dbReference type="SAM" id="MobiDB-lite"/>
    </source>
</evidence>
<feature type="region of interest" description="Disordered" evidence="1">
    <location>
        <begin position="495"/>
        <end position="515"/>
    </location>
</feature>
<accession>A0A8E2ECZ2</accession>
<feature type="compositionally biased region" description="Polar residues" evidence="1">
    <location>
        <begin position="197"/>
        <end position="208"/>
    </location>
</feature>
<sequence length="625" mass="67641">MTANAPYYQLRGHSYQTSLNAHSYGPPEHEEYGIPTSVAPNAPMYTDSTQSRNTLDGYDNETTHGLPVLHLEQNQNHQLAELLEAANSAAGQVPVVPGLEADDSGNMGERRATRSSGLGLGGAHTSLQGKGKRKRVSSPPQEEVRDDNAGDGDENGASTRNKRARRSPANASHGQDFPAPDEPPQSPPAESSDFTDHVQNALSESMADSRTPGVHSAAALFRKPSSNTAKKYTRPPMSKLFMSLQLTPENFLHLQAQAKTYMLDAEHPERQNCVGNRGKGDTDMVKLRLFNCVQDFLNDGVGERFFGESVERPGEREAVEAARALGEGEDVATGVRKWVWPRDMNKIISLVTPLLRRMVTNERQRVYAFETRKVGAKKSKEGSEDAGQDHDGGGFGIGGFDSHEDTGQLPTLLDPALAPSYHIPPSAMYSAAVSAVTQDSENTPFSNMLSILITKSNTKLLPRVDIPSPTNSPYHDLSFKHLQYLIRQLLDRHVVPPSEPQGKKAAADSTSHGTDPALLRGLAAAAAGLDPDDTGDDSRVQEYDPTAAGEEATSQAQGEELRDEKLPTHVLSAPPPSQLPQVEIRAATGNGLVLVNGEAQWESAKLQVARAVWLEGRLMVVVEVL</sequence>